<keyword evidence="5 7" id="KW-1133">Transmembrane helix</keyword>
<dbReference type="Proteomes" id="UP000593998">
    <property type="component" value="Chromosome"/>
</dbReference>
<evidence type="ECO:0000256" key="2">
    <source>
        <dbReference type="ARBA" id="ARBA00010792"/>
    </source>
</evidence>
<proteinExistence type="inferred from homology"/>
<dbReference type="PANTHER" id="PTHR42709:SF6">
    <property type="entry name" value="UNDECAPRENYL PHOSPHATE TRANSPORTER A"/>
    <property type="match status" value="1"/>
</dbReference>
<dbReference type="InterPro" id="IPR051311">
    <property type="entry name" value="DedA_domain"/>
</dbReference>
<dbReference type="RefSeq" id="WP_192910579.1">
    <property type="nucleotide sequence ID" value="NZ_CP062789.1"/>
</dbReference>
<feature type="domain" description="VTT" evidence="8">
    <location>
        <begin position="6"/>
        <end position="110"/>
    </location>
</feature>
<evidence type="ECO:0000259" key="8">
    <source>
        <dbReference type="Pfam" id="PF09335"/>
    </source>
</evidence>
<dbReference type="Pfam" id="PF09335">
    <property type="entry name" value="VTT_dom"/>
    <property type="match status" value="1"/>
</dbReference>
<evidence type="ECO:0000313" key="9">
    <source>
        <dbReference type="EMBL" id="QOK21883.1"/>
    </source>
</evidence>
<feature type="transmembrane region" description="Helical" evidence="7">
    <location>
        <begin position="59"/>
        <end position="79"/>
    </location>
</feature>
<evidence type="ECO:0000256" key="7">
    <source>
        <dbReference type="SAM" id="Phobius"/>
    </source>
</evidence>
<keyword evidence="4 7" id="KW-0812">Transmembrane</keyword>
<accession>A0A7L9IYK1</accession>
<evidence type="ECO:0000256" key="1">
    <source>
        <dbReference type="ARBA" id="ARBA00004651"/>
    </source>
</evidence>
<keyword evidence="3" id="KW-1003">Cell membrane</keyword>
<evidence type="ECO:0000256" key="3">
    <source>
        <dbReference type="ARBA" id="ARBA00022475"/>
    </source>
</evidence>
<sequence length="172" mass="18480">MTWSQFLPAFAALFVIVMLRANVTYWLGRGAAAGGRRWRKVEGEGSPAWQRARDLVNRWGPIAVVLCFFTVGIQTAVNATAGVTRMPLRRYLPAVTLGSIVWATIYATVGLAAARAWLAATARSPVGATLAAVVLVAVVVTIVVVHRRRARRPAPSVVDGTERGMSEATRAP</sequence>
<dbReference type="GO" id="GO:0005886">
    <property type="term" value="C:plasma membrane"/>
    <property type="evidence" value="ECO:0007669"/>
    <property type="project" value="UniProtKB-SubCell"/>
</dbReference>
<gene>
    <name evidence="9" type="ORF">IGS73_12230</name>
</gene>
<comment type="similarity">
    <text evidence="2">Belongs to the DedA family.</text>
</comment>
<evidence type="ECO:0000256" key="4">
    <source>
        <dbReference type="ARBA" id="ARBA00022692"/>
    </source>
</evidence>
<keyword evidence="6 7" id="KW-0472">Membrane</keyword>
<reference evidence="9 10" key="1">
    <citation type="submission" date="2020-10" db="EMBL/GenBank/DDBJ databases">
        <title>Janibacter indicus TT2 genome sequence.</title>
        <authorList>
            <person name="Lee K."/>
            <person name="Ganzorig M."/>
        </authorList>
    </citation>
    <scope>NUCLEOTIDE SEQUENCE [LARGE SCALE GENOMIC DNA]</scope>
    <source>
        <strain evidence="9 10">TT2</strain>
    </source>
</reference>
<dbReference type="AlphaFoldDB" id="A0A7L9IYK1"/>
<evidence type="ECO:0000313" key="10">
    <source>
        <dbReference type="Proteomes" id="UP000593998"/>
    </source>
</evidence>
<protein>
    <submittedName>
        <fullName evidence="9">VTT domain-containing protein</fullName>
    </submittedName>
</protein>
<comment type="subcellular location">
    <subcellularLocation>
        <location evidence="1">Cell membrane</location>
        <topology evidence="1">Multi-pass membrane protein</topology>
    </subcellularLocation>
</comment>
<evidence type="ECO:0000256" key="6">
    <source>
        <dbReference type="ARBA" id="ARBA00023136"/>
    </source>
</evidence>
<feature type="transmembrane region" description="Helical" evidence="7">
    <location>
        <begin position="91"/>
        <end position="114"/>
    </location>
</feature>
<dbReference type="InterPro" id="IPR032816">
    <property type="entry name" value="VTT_dom"/>
</dbReference>
<evidence type="ECO:0000256" key="5">
    <source>
        <dbReference type="ARBA" id="ARBA00022989"/>
    </source>
</evidence>
<name>A0A7L9IYK1_9MICO</name>
<feature type="transmembrane region" description="Helical" evidence="7">
    <location>
        <begin position="126"/>
        <end position="145"/>
    </location>
</feature>
<organism evidence="9 10">
    <name type="scientific">Janibacter indicus</name>
    <dbReference type="NCBI Taxonomy" id="857417"/>
    <lineage>
        <taxon>Bacteria</taxon>
        <taxon>Bacillati</taxon>
        <taxon>Actinomycetota</taxon>
        <taxon>Actinomycetes</taxon>
        <taxon>Micrococcales</taxon>
        <taxon>Intrasporangiaceae</taxon>
        <taxon>Janibacter</taxon>
    </lineage>
</organism>
<dbReference type="EMBL" id="CP062789">
    <property type="protein sequence ID" value="QOK21883.1"/>
    <property type="molecule type" value="Genomic_DNA"/>
</dbReference>
<dbReference type="PANTHER" id="PTHR42709">
    <property type="entry name" value="ALKALINE PHOSPHATASE LIKE PROTEIN"/>
    <property type="match status" value="1"/>
</dbReference>